<feature type="transmembrane region" description="Helical" evidence="1">
    <location>
        <begin position="30"/>
        <end position="47"/>
    </location>
</feature>
<dbReference type="Proteomes" id="UP000027980">
    <property type="component" value="Chromosome"/>
</dbReference>
<name>A0A075LJW1_9BACI</name>
<sequence length="90" mass="10472">MILPIMSLLGILSVFAVIFFSVRWLVKKQWYYILSVLCAHAALVYLHRSGWLQWESLEGNLLLVMTLICSVLIIFRLFTILSDKKKKRTA</sequence>
<reference evidence="2 3" key="1">
    <citation type="submission" date="2014-07" db="EMBL/GenBank/DDBJ databases">
        <title>Complete genome sequence of a moderately halophilic bacterium Terribacillus aidingensis MP602, isolated from Cryptomeria fortunei in Tianmu mountain in China.</title>
        <authorList>
            <person name="Wang Y."/>
            <person name="Lu P."/>
            <person name="Zhang L."/>
        </authorList>
    </citation>
    <scope>NUCLEOTIDE SEQUENCE [LARGE SCALE GENOMIC DNA]</scope>
    <source>
        <strain evidence="2 3">MP602</strain>
    </source>
</reference>
<evidence type="ECO:0000313" key="3">
    <source>
        <dbReference type="Proteomes" id="UP000027980"/>
    </source>
</evidence>
<evidence type="ECO:0000256" key="1">
    <source>
        <dbReference type="SAM" id="Phobius"/>
    </source>
</evidence>
<feature type="transmembrane region" description="Helical" evidence="1">
    <location>
        <begin position="59"/>
        <end position="78"/>
    </location>
</feature>
<gene>
    <name evidence="2" type="ORF">GZ22_06050</name>
</gene>
<feature type="transmembrane region" description="Helical" evidence="1">
    <location>
        <begin position="6"/>
        <end position="25"/>
    </location>
</feature>
<keyword evidence="1" id="KW-1133">Transmembrane helix</keyword>
<dbReference type="AlphaFoldDB" id="A0A075LJW1"/>
<keyword evidence="1" id="KW-0472">Membrane</keyword>
<proteinExistence type="predicted"/>
<evidence type="ECO:0000313" key="2">
    <source>
        <dbReference type="EMBL" id="AIF66222.1"/>
    </source>
</evidence>
<keyword evidence="1" id="KW-0812">Transmembrane</keyword>
<accession>A0A075LJW1</accession>
<protein>
    <submittedName>
        <fullName evidence="2">Uncharacterized protein</fullName>
    </submittedName>
</protein>
<dbReference type="HOGENOM" id="CLU_2439757_0_0_9"/>
<dbReference type="EMBL" id="CP008876">
    <property type="protein sequence ID" value="AIF66222.1"/>
    <property type="molecule type" value="Genomic_DNA"/>
</dbReference>
<organism evidence="2 3">
    <name type="scientific">Terribacillus saccharophilus</name>
    <dbReference type="NCBI Taxonomy" id="361277"/>
    <lineage>
        <taxon>Bacteria</taxon>
        <taxon>Bacillati</taxon>
        <taxon>Bacillota</taxon>
        <taxon>Bacilli</taxon>
        <taxon>Bacillales</taxon>
        <taxon>Bacillaceae</taxon>
        <taxon>Terribacillus</taxon>
    </lineage>
</organism>
<dbReference type="KEGG" id="tap:GZ22_06050"/>